<evidence type="ECO:0000256" key="1">
    <source>
        <dbReference type="SAM" id="Coils"/>
    </source>
</evidence>
<keyword evidence="1" id="KW-0175">Coiled coil</keyword>
<comment type="caution">
    <text evidence="2">The sequence shown here is derived from an EMBL/GenBank/DDBJ whole genome shotgun (WGS) entry which is preliminary data.</text>
</comment>
<reference evidence="2 3" key="1">
    <citation type="journal article" date="2015" name="Genome Announc.">
        <title>Expanding the biotechnology potential of lactobacilli through comparative genomics of 213 strains and associated genera.</title>
        <authorList>
            <person name="Sun Z."/>
            <person name="Harris H.M."/>
            <person name="McCann A."/>
            <person name="Guo C."/>
            <person name="Argimon S."/>
            <person name="Zhang W."/>
            <person name="Yang X."/>
            <person name="Jeffery I.B."/>
            <person name="Cooney J.C."/>
            <person name="Kagawa T.F."/>
            <person name="Liu W."/>
            <person name="Song Y."/>
            <person name="Salvetti E."/>
            <person name="Wrobel A."/>
            <person name="Rasinkangas P."/>
            <person name="Parkhill J."/>
            <person name="Rea M.C."/>
            <person name="O'Sullivan O."/>
            <person name="Ritari J."/>
            <person name="Douillard F.P."/>
            <person name="Paul Ross R."/>
            <person name="Yang R."/>
            <person name="Briner A.E."/>
            <person name="Felis G.E."/>
            <person name="de Vos W.M."/>
            <person name="Barrangou R."/>
            <person name="Klaenhammer T.R."/>
            <person name="Caufield P.W."/>
            <person name="Cui Y."/>
            <person name="Zhang H."/>
            <person name="O'Toole P.W."/>
        </authorList>
    </citation>
    <scope>NUCLEOTIDE SEQUENCE [LARGE SCALE GENOMIC DNA]</scope>
    <source>
        <strain evidence="2 3">DSM 5661</strain>
    </source>
</reference>
<evidence type="ECO:0000313" key="3">
    <source>
        <dbReference type="Proteomes" id="UP000051223"/>
    </source>
</evidence>
<evidence type="ECO:0008006" key="4">
    <source>
        <dbReference type="Google" id="ProtNLM"/>
    </source>
</evidence>
<sequence length="158" mass="18317">MNLFEINSKIEELKDKDIDPEVLKDTLDSLELTRNDKLDGLAGWYDSNSSNIDWITDKIKTLQNEKKRLTNQNDRIMEYITQTIDDSGAKQIKTENHILRPRNYKATTVIEDSSLLPESYKHEETIEKIDKKLLYKDLKAGIEVNGAHLKPNRKTSIL</sequence>
<protein>
    <recommendedName>
        <fullName evidence="4">Siphovirus Gp157 family protein</fullName>
    </recommendedName>
</protein>
<dbReference type="STRING" id="1423754.FC39_GL000475"/>
<keyword evidence="3" id="KW-1185">Reference proteome</keyword>
<dbReference type="Pfam" id="PF05565">
    <property type="entry name" value="Sipho_Gp157"/>
    <property type="match status" value="1"/>
</dbReference>
<dbReference type="Proteomes" id="UP000051223">
    <property type="component" value="Unassembled WGS sequence"/>
</dbReference>
<dbReference type="EMBL" id="AZGI01000092">
    <property type="protein sequence ID" value="KRM37023.1"/>
    <property type="molecule type" value="Genomic_DNA"/>
</dbReference>
<dbReference type="PATRIC" id="fig|1423754.3.peg.493"/>
<organism evidence="2 3">
    <name type="scientific">Lactobacillus hamsteri DSM 5661 = JCM 6256</name>
    <dbReference type="NCBI Taxonomy" id="1423754"/>
    <lineage>
        <taxon>Bacteria</taxon>
        <taxon>Bacillati</taxon>
        <taxon>Bacillota</taxon>
        <taxon>Bacilli</taxon>
        <taxon>Lactobacillales</taxon>
        <taxon>Lactobacillaceae</taxon>
        <taxon>Lactobacillus</taxon>
    </lineage>
</organism>
<dbReference type="RefSeq" id="WP_025080546.1">
    <property type="nucleotide sequence ID" value="NZ_AZGI01000092.1"/>
</dbReference>
<dbReference type="OrthoDB" id="2168866at2"/>
<name>A0A0R1Y4G2_9LACO</name>
<gene>
    <name evidence="2" type="ORF">FC39_GL000475</name>
</gene>
<proteinExistence type="predicted"/>
<feature type="coiled-coil region" evidence="1">
    <location>
        <begin position="52"/>
        <end position="82"/>
    </location>
</feature>
<dbReference type="AlphaFoldDB" id="A0A0R1Y4G2"/>
<dbReference type="InterPro" id="IPR008840">
    <property type="entry name" value="Sipho_Gp157"/>
</dbReference>
<dbReference type="eggNOG" id="ENOG5032XB4">
    <property type="taxonomic scope" value="Bacteria"/>
</dbReference>
<accession>A0A0R1Y4G2</accession>
<evidence type="ECO:0000313" key="2">
    <source>
        <dbReference type="EMBL" id="KRM37023.1"/>
    </source>
</evidence>